<accession>A0A804QNF4</accession>
<evidence type="ECO:0000256" key="1">
    <source>
        <dbReference type="SAM" id="MobiDB-lite"/>
    </source>
</evidence>
<feature type="compositionally biased region" description="Basic and acidic residues" evidence="1">
    <location>
        <begin position="240"/>
        <end position="249"/>
    </location>
</feature>
<proteinExistence type="predicted"/>
<dbReference type="Proteomes" id="UP000007305">
    <property type="component" value="Chromosome 8"/>
</dbReference>
<reference evidence="2" key="3">
    <citation type="submission" date="2021-05" db="UniProtKB">
        <authorList>
            <consortium name="EnsemblPlants"/>
        </authorList>
    </citation>
    <scope>IDENTIFICATION</scope>
    <source>
        <strain evidence="2">cv. B73</strain>
    </source>
</reference>
<reference evidence="3" key="1">
    <citation type="journal article" date="2009" name="Science">
        <title>The B73 maize genome: complexity, diversity, and dynamics.</title>
        <authorList>
            <person name="Schnable P.S."/>
            <person name="Ware D."/>
            <person name="Fulton R.S."/>
            <person name="Stein J.C."/>
            <person name="Wei F."/>
            <person name="Pasternak S."/>
            <person name="Liang C."/>
            <person name="Zhang J."/>
            <person name="Fulton L."/>
            <person name="Graves T.A."/>
            <person name="Minx P."/>
            <person name="Reily A.D."/>
            <person name="Courtney L."/>
            <person name="Kruchowski S.S."/>
            <person name="Tomlinson C."/>
            <person name="Strong C."/>
            <person name="Delehaunty K."/>
            <person name="Fronick C."/>
            <person name="Courtney B."/>
            <person name="Rock S.M."/>
            <person name="Belter E."/>
            <person name="Du F."/>
            <person name="Kim K."/>
            <person name="Abbott R.M."/>
            <person name="Cotton M."/>
            <person name="Levy A."/>
            <person name="Marchetto P."/>
            <person name="Ochoa K."/>
            <person name="Jackson S.M."/>
            <person name="Gillam B."/>
            <person name="Chen W."/>
            <person name="Yan L."/>
            <person name="Higginbotham J."/>
            <person name="Cardenas M."/>
            <person name="Waligorski J."/>
            <person name="Applebaum E."/>
            <person name="Phelps L."/>
            <person name="Falcone J."/>
            <person name="Kanchi K."/>
            <person name="Thane T."/>
            <person name="Scimone A."/>
            <person name="Thane N."/>
            <person name="Henke J."/>
            <person name="Wang T."/>
            <person name="Ruppert J."/>
            <person name="Shah N."/>
            <person name="Rotter K."/>
            <person name="Hodges J."/>
            <person name="Ingenthron E."/>
            <person name="Cordes M."/>
            <person name="Kohlberg S."/>
            <person name="Sgro J."/>
            <person name="Delgado B."/>
            <person name="Mead K."/>
            <person name="Chinwalla A."/>
            <person name="Leonard S."/>
            <person name="Crouse K."/>
            <person name="Collura K."/>
            <person name="Kudrna D."/>
            <person name="Currie J."/>
            <person name="He R."/>
            <person name="Angelova A."/>
            <person name="Rajasekar S."/>
            <person name="Mueller T."/>
            <person name="Lomeli R."/>
            <person name="Scara G."/>
            <person name="Ko A."/>
            <person name="Delaney K."/>
            <person name="Wissotski M."/>
            <person name="Lopez G."/>
            <person name="Campos D."/>
            <person name="Braidotti M."/>
            <person name="Ashley E."/>
            <person name="Golser W."/>
            <person name="Kim H."/>
            <person name="Lee S."/>
            <person name="Lin J."/>
            <person name="Dujmic Z."/>
            <person name="Kim W."/>
            <person name="Talag J."/>
            <person name="Zuccolo A."/>
            <person name="Fan C."/>
            <person name="Sebastian A."/>
            <person name="Kramer M."/>
            <person name="Spiegel L."/>
            <person name="Nascimento L."/>
            <person name="Zutavern T."/>
            <person name="Miller B."/>
            <person name="Ambroise C."/>
            <person name="Muller S."/>
            <person name="Spooner W."/>
            <person name="Narechania A."/>
            <person name="Ren L."/>
            <person name="Wei S."/>
            <person name="Kumari S."/>
            <person name="Faga B."/>
            <person name="Levy M.J."/>
            <person name="McMahan L."/>
            <person name="Van Buren P."/>
            <person name="Vaughn M.W."/>
            <person name="Ying K."/>
            <person name="Yeh C.-T."/>
            <person name="Emrich S.J."/>
            <person name="Jia Y."/>
            <person name="Kalyanaraman A."/>
            <person name="Hsia A.-P."/>
            <person name="Barbazuk W.B."/>
            <person name="Baucom R.S."/>
            <person name="Brutnell T.P."/>
            <person name="Carpita N.C."/>
            <person name="Chaparro C."/>
            <person name="Chia J.-M."/>
            <person name="Deragon J.-M."/>
            <person name="Estill J.C."/>
            <person name="Fu Y."/>
            <person name="Jeddeloh J.A."/>
            <person name="Han Y."/>
            <person name="Lee H."/>
            <person name="Li P."/>
            <person name="Lisch D.R."/>
            <person name="Liu S."/>
            <person name="Liu Z."/>
            <person name="Nagel D.H."/>
            <person name="McCann M.C."/>
            <person name="SanMiguel P."/>
            <person name="Myers A.M."/>
            <person name="Nettleton D."/>
            <person name="Nguyen J."/>
            <person name="Penning B.W."/>
            <person name="Ponnala L."/>
            <person name="Schneider K.L."/>
            <person name="Schwartz D.C."/>
            <person name="Sharma A."/>
            <person name="Soderlund C."/>
            <person name="Springer N.M."/>
            <person name="Sun Q."/>
            <person name="Wang H."/>
            <person name="Waterman M."/>
            <person name="Westerman R."/>
            <person name="Wolfgruber T.K."/>
            <person name="Yang L."/>
            <person name="Yu Y."/>
            <person name="Zhang L."/>
            <person name="Zhou S."/>
            <person name="Zhu Q."/>
            <person name="Bennetzen J.L."/>
            <person name="Dawe R.K."/>
            <person name="Jiang J."/>
            <person name="Jiang N."/>
            <person name="Presting G.G."/>
            <person name="Wessler S.R."/>
            <person name="Aluru S."/>
            <person name="Martienssen R.A."/>
            <person name="Clifton S.W."/>
            <person name="McCombie W.R."/>
            <person name="Wing R.A."/>
            <person name="Wilson R.K."/>
        </authorList>
    </citation>
    <scope>NUCLEOTIDE SEQUENCE [LARGE SCALE GENOMIC DNA]</scope>
    <source>
        <strain evidence="3">cv. B73</strain>
    </source>
</reference>
<protein>
    <submittedName>
        <fullName evidence="2">Uncharacterized protein</fullName>
    </submittedName>
</protein>
<name>A0A804QNF4_MAIZE</name>
<dbReference type="InParanoid" id="A0A804QNF4"/>
<evidence type="ECO:0000313" key="3">
    <source>
        <dbReference type="Proteomes" id="UP000007305"/>
    </source>
</evidence>
<feature type="compositionally biased region" description="Basic and acidic residues" evidence="1">
    <location>
        <begin position="1"/>
        <end position="19"/>
    </location>
</feature>
<feature type="region of interest" description="Disordered" evidence="1">
    <location>
        <begin position="196"/>
        <end position="249"/>
    </location>
</feature>
<dbReference type="EnsemblPlants" id="Zm00001eb340600_T001">
    <property type="protein sequence ID" value="Zm00001eb340600_P001"/>
    <property type="gene ID" value="Zm00001eb340600"/>
</dbReference>
<organism evidence="2 3">
    <name type="scientific">Zea mays</name>
    <name type="common">Maize</name>
    <dbReference type="NCBI Taxonomy" id="4577"/>
    <lineage>
        <taxon>Eukaryota</taxon>
        <taxon>Viridiplantae</taxon>
        <taxon>Streptophyta</taxon>
        <taxon>Embryophyta</taxon>
        <taxon>Tracheophyta</taxon>
        <taxon>Spermatophyta</taxon>
        <taxon>Magnoliopsida</taxon>
        <taxon>Liliopsida</taxon>
        <taxon>Poales</taxon>
        <taxon>Poaceae</taxon>
        <taxon>PACMAD clade</taxon>
        <taxon>Panicoideae</taxon>
        <taxon>Andropogonodae</taxon>
        <taxon>Andropogoneae</taxon>
        <taxon>Tripsacinae</taxon>
        <taxon>Zea</taxon>
    </lineage>
</organism>
<dbReference type="AlphaFoldDB" id="A0A804QNF4"/>
<feature type="region of interest" description="Disordered" evidence="1">
    <location>
        <begin position="1"/>
        <end position="20"/>
    </location>
</feature>
<sequence length="249" mass="26595">MGLRSEHESDDTRRGEWRSNGRAAAARGLLHILSNSRRAPRRTARKGARCWNFWASMEGVDPAMAGACWREAGGRRGTLLTACRGQTKTRLLLRKGERAGEKKGEGRGLHGGRPWATVGHCSSSYPKKLLCALEPGKGIAVQGRTAMGIAEREEVGWEMEALVGGARRHAMGERATSMEEEEQSSLLLCCGDQGGRKGAPAARLQGASAREEGAMVRSGARASAMEESRASAAMGGAPARSREEKGSLP</sequence>
<reference evidence="2" key="2">
    <citation type="submission" date="2019-07" db="EMBL/GenBank/DDBJ databases">
        <authorList>
            <person name="Seetharam A."/>
            <person name="Woodhouse M."/>
            <person name="Cannon E."/>
        </authorList>
    </citation>
    <scope>NUCLEOTIDE SEQUENCE [LARGE SCALE GENOMIC DNA]</scope>
    <source>
        <strain evidence="2">cv. B73</strain>
    </source>
</reference>
<keyword evidence="3" id="KW-1185">Reference proteome</keyword>
<evidence type="ECO:0000313" key="2">
    <source>
        <dbReference type="EnsemblPlants" id="Zm00001eb340600_P001"/>
    </source>
</evidence>
<dbReference type="Gramene" id="Zm00001eb340600_T001">
    <property type="protein sequence ID" value="Zm00001eb340600_P001"/>
    <property type="gene ID" value="Zm00001eb340600"/>
</dbReference>